<dbReference type="Pfam" id="PF00040">
    <property type="entry name" value="fn2"/>
    <property type="match status" value="3"/>
</dbReference>
<dbReference type="SMART" id="SM00120">
    <property type="entry name" value="HX"/>
    <property type="match status" value="3"/>
</dbReference>
<feature type="binding site" evidence="16">
    <location>
        <position position="30"/>
    </location>
    <ligand>
        <name>Zn(2+)</name>
        <dbReference type="ChEBI" id="CHEBI:29105"/>
        <label>1</label>
    </ligand>
</feature>
<evidence type="ECO:0000256" key="13">
    <source>
        <dbReference type="ARBA" id="ARBA00023145"/>
    </source>
</evidence>
<dbReference type="PRINTS" id="PR00013">
    <property type="entry name" value="FNTYPEII"/>
</dbReference>
<feature type="binding site" evidence="16">
    <location>
        <position position="4"/>
    </location>
    <ligand>
        <name>Zn(2+)</name>
        <dbReference type="ChEBI" id="CHEBI:29105"/>
        <label>1</label>
    </ligand>
</feature>
<keyword evidence="10 16" id="KW-0106">Calcium</keyword>
<evidence type="ECO:0000256" key="1">
    <source>
        <dbReference type="ARBA" id="ARBA00004498"/>
    </source>
</evidence>
<keyword evidence="4" id="KW-0272">Extracellular matrix</keyword>
<feature type="binding site" evidence="16">
    <location>
        <position position="304"/>
    </location>
    <ligand>
        <name>Ca(2+)</name>
        <dbReference type="ChEBI" id="CHEBI:29108"/>
        <label>5</label>
    </ligand>
</feature>
<feature type="disulfide bond" evidence="17">
    <location>
        <begin position="57"/>
        <end position="83"/>
    </location>
</feature>
<evidence type="ECO:0000256" key="8">
    <source>
        <dbReference type="ARBA" id="ARBA00022801"/>
    </source>
</evidence>
<dbReference type="SMART" id="SM00059">
    <property type="entry name" value="FN2"/>
    <property type="match status" value="3"/>
</dbReference>
<evidence type="ECO:0000256" key="10">
    <source>
        <dbReference type="ARBA" id="ARBA00022837"/>
    </source>
</evidence>
<feature type="binding site" evidence="16">
    <location>
        <position position="256"/>
    </location>
    <ligand>
        <name>Ca(2+)</name>
        <dbReference type="ChEBI" id="CHEBI:29108"/>
        <label>4</label>
    </ligand>
</feature>
<evidence type="ECO:0000259" key="19">
    <source>
        <dbReference type="PROSITE" id="PS51092"/>
    </source>
</evidence>
<feature type="binding site" evidence="16">
    <location>
        <position position="33"/>
    </location>
    <ligand>
        <name>Ca(2+)</name>
        <dbReference type="ChEBI" id="CHEBI:29108"/>
        <label>1</label>
    </ligand>
</feature>
<dbReference type="Pfam" id="PF00045">
    <property type="entry name" value="Hemopexin"/>
    <property type="match status" value="2"/>
</dbReference>
<keyword evidence="13" id="KW-0865">Zymogen</keyword>
<feature type="binding site" evidence="16">
    <location>
        <position position="35"/>
    </location>
    <ligand>
        <name>Ca(2+)</name>
        <dbReference type="ChEBI" id="CHEBI:29108"/>
        <label>1</label>
    </ligand>
</feature>
<evidence type="ECO:0000256" key="17">
    <source>
        <dbReference type="PROSITE-ProRule" id="PRU00479"/>
    </source>
</evidence>
<evidence type="ECO:0000256" key="5">
    <source>
        <dbReference type="ARBA" id="ARBA00022670"/>
    </source>
</evidence>
<evidence type="ECO:0000256" key="4">
    <source>
        <dbReference type="ARBA" id="ARBA00022530"/>
    </source>
</evidence>
<sequence length="392" mass="43974">EHGDGYPFDGKDGLLAHAFPPGQGIQGDAHFDDDEFWTLGTGLVVKTRHGNANGAECHFPFIFEGRSYSQCTTEGRKDGLPWCATTSNYDRDKKYGFCPSELLYTNGGNSDGAPCVFPFVFDGTSYDSCTTEGRSDGYRWCATTSSFDQDKKYGFCPNRDTAVIGGNSQGDPCVFPFTFLGQSYSACTSQGRQDGKLWCATTSNYDTDKKWGFCPDRGQLIFPTRKYWTYSSFWKSGIQGAFSVADTWPGLPDTIDAVFQDVLTKRVFFFAGRQFWVFSGKSVLGPRGIEKLGIGKEAGRLSGALQRGRGKVLLFSGESYWRLDVKVQRVDKGYPRATDDVFTGVPLDARNVFLYQGKYHFCRGSFYWRMTPRYQVDRVGYVKYDILQCPQH</sequence>
<dbReference type="InterPro" id="IPR000562">
    <property type="entry name" value="FN_type2_dom"/>
</dbReference>
<keyword evidence="6 15" id="KW-0479">Metal-binding</keyword>
<evidence type="ECO:0000256" key="3">
    <source>
        <dbReference type="ARBA" id="ARBA00022525"/>
    </source>
</evidence>
<keyword evidence="9 15" id="KW-0862">Zinc</keyword>
<evidence type="ECO:0000256" key="18">
    <source>
        <dbReference type="PROSITE-ProRule" id="PRU01011"/>
    </source>
</evidence>
<feature type="domain" description="Fibronectin type-II" evidence="19">
    <location>
        <begin position="168"/>
        <end position="216"/>
    </location>
</feature>
<name>A0A7L1ZEK9_LEILU</name>
<dbReference type="PROSITE" id="PS51642">
    <property type="entry name" value="HEMOPEXIN_2"/>
    <property type="match status" value="2"/>
</dbReference>
<feature type="binding site" evidence="16">
    <location>
        <position position="17"/>
    </location>
    <ligand>
        <name>Zn(2+)</name>
        <dbReference type="ChEBI" id="CHEBI:29105"/>
        <label>1</label>
    </ligand>
</feature>
<evidence type="ECO:0000313" key="20">
    <source>
        <dbReference type="EMBL" id="NXP31998.1"/>
    </source>
</evidence>
<feature type="binding site" evidence="16">
    <location>
        <position position="10"/>
    </location>
    <ligand>
        <name>Ca(2+)</name>
        <dbReference type="ChEBI" id="CHEBI:29108"/>
        <label>3</label>
    </ligand>
</feature>
<dbReference type="InterPro" id="IPR036375">
    <property type="entry name" value="Hemopexin-like_dom_sf"/>
</dbReference>
<dbReference type="Gene3D" id="2.10.10.10">
    <property type="entry name" value="Fibronectin, type II, collagen-binding"/>
    <property type="match status" value="3"/>
</dbReference>
<feature type="binding site" evidence="16">
    <location>
        <position position="35"/>
    </location>
    <ligand>
        <name>Ca(2+)</name>
        <dbReference type="ChEBI" id="CHEBI:29108"/>
        <label>3</label>
    </ligand>
</feature>
<proteinExistence type="inferred from homology"/>
<dbReference type="AlphaFoldDB" id="A0A7L1ZEK9"/>
<dbReference type="GO" id="GO:0031012">
    <property type="term" value="C:extracellular matrix"/>
    <property type="evidence" value="ECO:0007669"/>
    <property type="project" value="InterPro"/>
</dbReference>
<feature type="disulfide bond" evidence="17">
    <location>
        <begin position="129"/>
        <end position="156"/>
    </location>
</feature>
<keyword evidence="8" id="KW-0378">Hydrolase</keyword>
<comment type="subcellular location">
    <subcellularLocation>
        <location evidence="1">Secreted</location>
        <location evidence="1">Extracellular space</location>
        <location evidence="1">Extracellular matrix</location>
    </subcellularLocation>
</comment>
<keyword evidence="5" id="KW-0645">Protease</keyword>
<feature type="binding site" evidence="16">
    <location>
        <position position="32"/>
    </location>
    <ligand>
        <name>Ca(2+)</name>
        <dbReference type="ChEBI" id="CHEBI:29108"/>
        <label>3</label>
    </ligand>
</feature>
<evidence type="ECO:0000256" key="6">
    <source>
        <dbReference type="ARBA" id="ARBA00022723"/>
    </source>
</evidence>
<keyword evidence="12" id="KW-0177">Collagen degradation</keyword>
<feature type="binding site" evidence="16">
    <location>
        <position position="206"/>
    </location>
    <ligand>
        <name>Ca(2+)</name>
        <dbReference type="ChEBI" id="CHEBI:29108"/>
        <label>4</label>
    </ligand>
</feature>
<accession>A0A7L1ZEK9</accession>
<dbReference type="CDD" id="cd00062">
    <property type="entry name" value="FN2"/>
    <property type="match status" value="3"/>
</dbReference>
<feature type="non-terminal residue" evidence="20">
    <location>
        <position position="392"/>
    </location>
</feature>
<dbReference type="PIRSF" id="PIRSF001191">
    <property type="entry name" value="Peptidase_M10A_matrix"/>
    <property type="match status" value="1"/>
</dbReference>
<dbReference type="PANTHER" id="PTHR22918:SF1">
    <property type="entry name" value="FIBRONECTIN TYPE-II DOMAIN-CONTAINING PROTEIN"/>
    <property type="match status" value="1"/>
</dbReference>
<dbReference type="InterPro" id="IPR021190">
    <property type="entry name" value="Pept_M10A"/>
</dbReference>
<dbReference type="GO" id="GO:0008201">
    <property type="term" value="F:heparin binding"/>
    <property type="evidence" value="ECO:0007669"/>
    <property type="project" value="TreeGrafter"/>
</dbReference>
<feature type="binding site" evidence="16">
    <location>
        <position position="2"/>
    </location>
    <ligand>
        <name>Zn(2+)</name>
        <dbReference type="ChEBI" id="CHEBI:29105"/>
        <label>1</label>
    </ligand>
</feature>
<gene>
    <name evidence="20" type="primary">Mmp9</name>
    <name evidence="20" type="ORF">LEILUT_R12983</name>
</gene>
<comment type="caution">
    <text evidence="20">The sequence shown here is derived from an EMBL/GenBank/DDBJ whole genome shotgun (WGS) entry which is preliminary data.</text>
</comment>
<feature type="binding site" evidence="16">
    <location>
        <position position="9"/>
    </location>
    <ligand>
        <name>Ca(2+)</name>
        <dbReference type="ChEBI" id="CHEBI:29108"/>
        <label>3</label>
    </ligand>
</feature>
<feature type="disulfide bond" evidence="17">
    <location>
        <begin position="71"/>
        <end position="98"/>
    </location>
</feature>
<dbReference type="GO" id="GO:0030574">
    <property type="term" value="P:collagen catabolic process"/>
    <property type="evidence" value="ECO:0007669"/>
    <property type="project" value="UniProtKB-KW"/>
</dbReference>
<evidence type="ECO:0000256" key="15">
    <source>
        <dbReference type="PIRSR" id="PIRSR001191-2"/>
    </source>
</evidence>
<dbReference type="GO" id="GO:0004222">
    <property type="term" value="F:metalloendopeptidase activity"/>
    <property type="evidence" value="ECO:0007669"/>
    <property type="project" value="InterPro"/>
</dbReference>
<feature type="binding site" evidence="16">
    <location>
        <position position="14"/>
    </location>
    <ligand>
        <name>Ca(2+)</name>
        <dbReference type="ChEBI" id="CHEBI:29108"/>
        <label>3</label>
    </ligand>
</feature>
<evidence type="ECO:0000256" key="9">
    <source>
        <dbReference type="ARBA" id="ARBA00022833"/>
    </source>
</evidence>
<evidence type="ECO:0000256" key="7">
    <source>
        <dbReference type="ARBA" id="ARBA00022737"/>
    </source>
</evidence>
<evidence type="ECO:0000256" key="12">
    <source>
        <dbReference type="ARBA" id="ARBA00023105"/>
    </source>
</evidence>
<keyword evidence="11" id="KW-0482">Metalloprotease</keyword>
<feature type="domain" description="Fibronectin type-II" evidence="19">
    <location>
        <begin position="52"/>
        <end position="100"/>
    </location>
</feature>
<organism evidence="20 21">
    <name type="scientific">Leiothrix lutea</name>
    <name type="common">Red-billed leiothrix</name>
    <name type="synonym">Sylvia lutea</name>
    <dbReference type="NCBI Taxonomy" id="36275"/>
    <lineage>
        <taxon>Eukaryota</taxon>
        <taxon>Metazoa</taxon>
        <taxon>Chordata</taxon>
        <taxon>Craniata</taxon>
        <taxon>Vertebrata</taxon>
        <taxon>Euteleostomi</taxon>
        <taxon>Archelosauria</taxon>
        <taxon>Archosauria</taxon>
        <taxon>Dinosauria</taxon>
        <taxon>Saurischia</taxon>
        <taxon>Theropoda</taxon>
        <taxon>Coelurosauria</taxon>
        <taxon>Aves</taxon>
        <taxon>Neognathae</taxon>
        <taxon>Neoaves</taxon>
        <taxon>Telluraves</taxon>
        <taxon>Australaves</taxon>
        <taxon>Passeriformes</taxon>
        <taxon>Sylvioidea</taxon>
        <taxon>Leiothrichidae</taxon>
        <taxon>Leiothrix</taxon>
    </lineage>
</organism>
<dbReference type="InterPro" id="IPR000585">
    <property type="entry name" value="Hemopexin-like_dom"/>
</dbReference>
<dbReference type="InterPro" id="IPR018487">
    <property type="entry name" value="Hemopexin-like_repeat"/>
</dbReference>
<feature type="binding site" evidence="16">
    <location>
        <position position="352"/>
    </location>
    <ligand>
        <name>Ca(2+)</name>
        <dbReference type="ChEBI" id="CHEBI:29108"/>
        <label>5</label>
    </ligand>
</feature>
<feature type="binding site" evidence="16">
    <location>
        <position position="302"/>
    </location>
    <ligand>
        <name>Ca(2+)</name>
        <dbReference type="ChEBI" id="CHEBI:29108"/>
        <label>4</label>
    </ligand>
</feature>
<dbReference type="InterPro" id="IPR036943">
    <property type="entry name" value="FN_type2_sf"/>
</dbReference>
<protein>
    <submittedName>
        <fullName evidence="20">MMP9 protein</fullName>
    </submittedName>
</protein>
<dbReference type="InterPro" id="IPR001818">
    <property type="entry name" value="Pept_M10_metallopeptidase"/>
</dbReference>
<dbReference type="InterPro" id="IPR051666">
    <property type="entry name" value="SP_Capacitation_Regulator"/>
</dbReference>
<dbReference type="Pfam" id="PF00413">
    <property type="entry name" value="Peptidase_M10"/>
    <property type="match status" value="1"/>
</dbReference>
<dbReference type="Gene3D" id="2.110.10.10">
    <property type="entry name" value="Hemopexin-like domain"/>
    <property type="match status" value="1"/>
</dbReference>
<dbReference type="EMBL" id="VXBY01000161">
    <property type="protein sequence ID" value="NXP31998.1"/>
    <property type="molecule type" value="Genomic_DNA"/>
</dbReference>
<evidence type="ECO:0000313" key="21">
    <source>
        <dbReference type="Proteomes" id="UP000524007"/>
    </source>
</evidence>
<evidence type="ECO:0000256" key="11">
    <source>
        <dbReference type="ARBA" id="ARBA00023049"/>
    </source>
</evidence>
<dbReference type="Gene3D" id="3.40.390.10">
    <property type="entry name" value="Collagenase (Catalytic Domain)"/>
    <property type="match status" value="1"/>
</dbReference>
<dbReference type="GO" id="GO:0006508">
    <property type="term" value="P:proteolysis"/>
    <property type="evidence" value="ECO:0007669"/>
    <property type="project" value="UniProtKB-KW"/>
</dbReference>
<dbReference type="PROSITE" id="PS00023">
    <property type="entry name" value="FN2_1"/>
    <property type="match status" value="1"/>
</dbReference>
<comment type="cofactor">
    <cofactor evidence="16">
        <name>Ca(2+)</name>
        <dbReference type="ChEBI" id="CHEBI:29108"/>
    </cofactor>
    <text evidence="16">Can bind about 5 Ca(2+) ions per subunit.</text>
</comment>
<dbReference type="FunFam" id="2.10.10.10:FF:000001">
    <property type="entry name" value="Fibronectin 1a isoform 1"/>
    <property type="match status" value="3"/>
</dbReference>
<dbReference type="PROSITE" id="PS51092">
    <property type="entry name" value="FN2_2"/>
    <property type="match status" value="3"/>
</dbReference>
<feature type="disulfide bond" evidence="17">
    <location>
        <begin position="173"/>
        <end position="199"/>
    </location>
</feature>
<keyword evidence="3" id="KW-0964">Secreted</keyword>
<feature type="domain" description="Fibronectin type-II" evidence="19">
    <location>
        <begin position="110"/>
        <end position="158"/>
    </location>
</feature>
<feature type="binding site" evidence="15">
    <location>
        <position position="49"/>
    </location>
    <ligand>
        <name>Zn(2+)</name>
        <dbReference type="ChEBI" id="CHEBI:29105"/>
        <label>2</label>
        <note>catalytic</note>
    </ligand>
</feature>
<feature type="disulfide bond" evidence="17">
    <location>
        <begin position="187"/>
        <end position="214"/>
    </location>
</feature>
<feature type="repeat" description="Hemopexin" evidence="18">
    <location>
        <begin position="252"/>
        <end position="296"/>
    </location>
</feature>
<dbReference type="SUPFAM" id="SSF50923">
    <property type="entry name" value="Hemopexin-like domain"/>
    <property type="match status" value="1"/>
</dbReference>
<keyword evidence="21" id="KW-1185">Reference proteome</keyword>
<feature type="disulfide bond" evidence="17">
    <location>
        <begin position="115"/>
        <end position="141"/>
    </location>
</feature>
<dbReference type="GO" id="GO:0008270">
    <property type="term" value="F:zinc ion binding"/>
    <property type="evidence" value="ECO:0007669"/>
    <property type="project" value="InterPro"/>
</dbReference>
<dbReference type="SUPFAM" id="SSF55486">
    <property type="entry name" value="Metalloproteases ('zincins'), catalytic domain"/>
    <property type="match status" value="1"/>
</dbReference>
<evidence type="ECO:0000256" key="14">
    <source>
        <dbReference type="ARBA" id="ARBA00023157"/>
    </source>
</evidence>
<keyword evidence="7" id="KW-0677">Repeat</keyword>
<feature type="non-terminal residue" evidence="20">
    <location>
        <position position="1"/>
    </location>
</feature>
<dbReference type="SUPFAM" id="SSF57440">
    <property type="entry name" value="Kringle-like"/>
    <property type="match status" value="3"/>
</dbReference>
<dbReference type="PANTHER" id="PTHR22918">
    <property type="entry name" value="SEMINAL PLASMA PROTEIN"/>
    <property type="match status" value="1"/>
</dbReference>
<dbReference type="InterPro" id="IPR013806">
    <property type="entry name" value="Kringle-like"/>
</dbReference>
<feature type="binding site" evidence="16">
    <location>
        <position position="58"/>
    </location>
    <ligand>
        <name>Zn(2+)</name>
        <dbReference type="ChEBI" id="CHEBI:29105"/>
        <label>2</label>
        <note>catalytic</note>
    </ligand>
</feature>
<dbReference type="CDD" id="cd00094">
    <property type="entry name" value="HX"/>
    <property type="match status" value="1"/>
</dbReference>
<dbReference type="Proteomes" id="UP000524007">
    <property type="component" value="Unassembled WGS sequence"/>
</dbReference>
<feature type="binding site" evidence="16">
    <location>
        <position position="28"/>
    </location>
    <ligand>
        <name>Ca(2+)</name>
        <dbReference type="ChEBI" id="CHEBI:29108"/>
        <label>2</label>
    </ligand>
</feature>
<keyword evidence="14 17" id="KW-1015">Disulfide bond</keyword>
<reference evidence="20 21" key="1">
    <citation type="submission" date="2019-09" db="EMBL/GenBank/DDBJ databases">
        <title>Bird 10,000 Genomes (B10K) Project - Family phase.</title>
        <authorList>
            <person name="Zhang G."/>
        </authorList>
    </citation>
    <scope>NUCLEOTIDE SEQUENCE [LARGE SCALE GENOMIC DNA]</scope>
    <source>
        <strain evidence="20">B10K-DU-002-43</strain>
        <tissue evidence="20">Muscle</tissue>
    </source>
</reference>
<comment type="similarity">
    <text evidence="2">Belongs to the seminal plasma protein family.</text>
</comment>
<evidence type="ECO:0000256" key="16">
    <source>
        <dbReference type="PIRSR" id="PIRSR621190-2"/>
    </source>
</evidence>
<comment type="cofactor">
    <cofactor evidence="16">
        <name>Zn(2+)</name>
        <dbReference type="ChEBI" id="CHEBI:29105"/>
    </cofactor>
    <text evidence="16">Binds 2 Zn(2+) ions per subunit.</text>
</comment>
<dbReference type="GO" id="GO:0009986">
    <property type="term" value="C:cell surface"/>
    <property type="evidence" value="ECO:0007669"/>
    <property type="project" value="TreeGrafter"/>
</dbReference>
<evidence type="ECO:0000256" key="2">
    <source>
        <dbReference type="ARBA" id="ARBA00010011"/>
    </source>
</evidence>
<feature type="repeat" description="Hemopexin" evidence="18">
    <location>
        <begin position="298"/>
        <end position="345"/>
    </location>
</feature>
<dbReference type="InterPro" id="IPR024079">
    <property type="entry name" value="MetalloPept_cat_dom_sf"/>
</dbReference>